<dbReference type="STRING" id="630515.SAMN04489812_1933"/>
<proteinExistence type="predicted"/>
<dbReference type="PANTHER" id="PTHR23513:SF11">
    <property type="entry name" value="STAPHYLOFERRIN A TRANSPORTER"/>
    <property type="match status" value="1"/>
</dbReference>
<dbReference type="EMBL" id="LT629772">
    <property type="protein sequence ID" value="SDS44736.1"/>
    <property type="molecule type" value="Genomic_DNA"/>
</dbReference>
<dbReference type="PANTHER" id="PTHR23513">
    <property type="entry name" value="INTEGRAL MEMBRANE EFFLUX PROTEIN-RELATED"/>
    <property type="match status" value="1"/>
</dbReference>
<dbReference type="Proteomes" id="UP000199103">
    <property type="component" value="Chromosome I"/>
</dbReference>
<comment type="subcellular location">
    <subcellularLocation>
        <location evidence="1">Cell membrane</location>
        <topology evidence="1">Multi-pass membrane protein</topology>
    </subcellularLocation>
</comment>
<evidence type="ECO:0000256" key="6">
    <source>
        <dbReference type="SAM" id="Phobius"/>
    </source>
</evidence>
<dbReference type="InterPro" id="IPR011701">
    <property type="entry name" value="MFS"/>
</dbReference>
<feature type="transmembrane region" description="Helical" evidence="6">
    <location>
        <begin position="279"/>
        <end position="300"/>
    </location>
</feature>
<feature type="transmembrane region" description="Helical" evidence="6">
    <location>
        <begin position="72"/>
        <end position="96"/>
    </location>
</feature>
<dbReference type="GO" id="GO:0005886">
    <property type="term" value="C:plasma membrane"/>
    <property type="evidence" value="ECO:0007669"/>
    <property type="project" value="UniProtKB-SubCell"/>
</dbReference>
<feature type="transmembrane region" description="Helical" evidence="6">
    <location>
        <begin position="102"/>
        <end position="123"/>
    </location>
</feature>
<feature type="transmembrane region" description="Helical" evidence="6">
    <location>
        <begin position="12"/>
        <end position="36"/>
    </location>
</feature>
<feature type="transmembrane region" description="Helical" evidence="6">
    <location>
        <begin position="144"/>
        <end position="165"/>
    </location>
</feature>
<keyword evidence="8" id="KW-1185">Reference proteome</keyword>
<evidence type="ECO:0000313" key="8">
    <source>
        <dbReference type="Proteomes" id="UP000199103"/>
    </source>
</evidence>
<evidence type="ECO:0000256" key="5">
    <source>
        <dbReference type="ARBA" id="ARBA00023136"/>
    </source>
</evidence>
<reference evidence="7 8" key="1">
    <citation type="submission" date="2016-10" db="EMBL/GenBank/DDBJ databases">
        <authorList>
            <person name="de Groot N.N."/>
        </authorList>
    </citation>
    <scope>NUCLEOTIDE SEQUENCE [LARGE SCALE GENOMIC DNA]</scope>
    <source>
        <strain evidence="7 8">DSM 21800</strain>
    </source>
</reference>
<dbReference type="AlphaFoldDB" id="A0A1H1SAE6"/>
<keyword evidence="2" id="KW-1003">Cell membrane</keyword>
<feature type="transmembrane region" description="Helical" evidence="6">
    <location>
        <begin position="212"/>
        <end position="234"/>
    </location>
</feature>
<sequence>MSDQSAVRRFCAATAVSLTGDAFTVIALPFAILAGGGTAGDIGFVLAARATTAVVFLLFGGVIGDRFPRKNILIMAALGRGLVMAVMAVLCLPGMYSTAGFVALQALHGIASSVTLPATTGLVRDLAGPSGVLRANSRITMIRNVTTTGAPVAAGAMLAVLIPFWGLAIDAVSYGVAALLYATLPVPARRNGGTGILTDLKDGWRAFISFPWLWRGVAMAAIFQLGVLGPVAVLGPVVAQDELGGASIWGFMTAANGLGAVIGSWVVSKVQLRDPLRWFYLSLLPSAAAPIALGLTWPLWAQLIAQAAAGWTLAFGGVLWETVIQTAVPPDRLSRVSAYDWLGSSALRPLSLATVGPLVAVMGPAGLLIGVSTALVTLAVFCSMSRRATSYQVAEITART</sequence>
<name>A0A1H1SAE6_9ACTN</name>
<protein>
    <submittedName>
        <fullName evidence="7">Predicted arabinose efflux permease, MFS family</fullName>
    </submittedName>
</protein>
<feature type="transmembrane region" description="Helical" evidence="6">
    <location>
        <begin position="358"/>
        <end position="382"/>
    </location>
</feature>
<evidence type="ECO:0000256" key="1">
    <source>
        <dbReference type="ARBA" id="ARBA00004651"/>
    </source>
</evidence>
<dbReference type="SUPFAM" id="SSF103473">
    <property type="entry name" value="MFS general substrate transporter"/>
    <property type="match status" value="1"/>
</dbReference>
<dbReference type="GO" id="GO:0022857">
    <property type="term" value="F:transmembrane transporter activity"/>
    <property type="evidence" value="ECO:0007669"/>
    <property type="project" value="InterPro"/>
</dbReference>
<organism evidence="7 8">
    <name type="scientific">Microlunatus soli</name>
    <dbReference type="NCBI Taxonomy" id="630515"/>
    <lineage>
        <taxon>Bacteria</taxon>
        <taxon>Bacillati</taxon>
        <taxon>Actinomycetota</taxon>
        <taxon>Actinomycetes</taxon>
        <taxon>Propionibacteriales</taxon>
        <taxon>Propionibacteriaceae</taxon>
        <taxon>Microlunatus</taxon>
    </lineage>
</organism>
<evidence type="ECO:0000256" key="2">
    <source>
        <dbReference type="ARBA" id="ARBA00022475"/>
    </source>
</evidence>
<evidence type="ECO:0000256" key="3">
    <source>
        <dbReference type="ARBA" id="ARBA00022692"/>
    </source>
</evidence>
<dbReference type="Pfam" id="PF07690">
    <property type="entry name" value="MFS_1"/>
    <property type="match status" value="1"/>
</dbReference>
<dbReference type="Gene3D" id="1.20.1250.20">
    <property type="entry name" value="MFS general substrate transporter like domains"/>
    <property type="match status" value="1"/>
</dbReference>
<dbReference type="RefSeq" id="WP_091523583.1">
    <property type="nucleotide sequence ID" value="NZ_LT629772.1"/>
</dbReference>
<evidence type="ECO:0000313" key="7">
    <source>
        <dbReference type="EMBL" id="SDS44736.1"/>
    </source>
</evidence>
<accession>A0A1H1SAE6</accession>
<gene>
    <name evidence="7" type="ORF">SAMN04489812_1933</name>
</gene>
<dbReference type="OrthoDB" id="4528313at2"/>
<feature type="transmembrane region" description="Helical" evidence="6">
    <location>
        <begin position="42"/>
        <end position="60"/>
    </location>
</feature>
<dbReference type="CDD" id="cd06173">
    <property type="entry name" value="MFS_MefA_like"/>
    <property type="match status" value="1"/>
</dbReference>
<keyword evidence="3 6" id="KW-0812">Transmembrane</keyword>
<dbReference type="InterPro" id="IPR036259">
    <property type="entry name" value="MFS_trans_sf"/>
</dbReference>
<feature type="transmembrane region" description="Helical" evidence="6">
    <location>
        <begin position="246"/>
        <end position="267"/>
    </location>
</feature>
<evidence type="ECO:0000256" key="4">
    <source>
        <dbReference type="ARBA" id="ARBA00022989"/>
    </source>
</evidence>
<keyword evidence="4 6" id="KW-1133">Transmembrane helix</keyword>
<keyword evidence="5 6" id="KW-0472">Membrane</keyword>